<gene>
    <name evidence="2" type="ORF">AVEN_31398_1</name>
</gene>
<dbReference type="EMBL" id="BGPR01000798">
    <property type="protein sequence ID" value="GBM35945.1"/>
    <property type="molecule type" value="Genomic_DNA"/>
</dbReference>
<dbReference type="OrthoDB" id="8117402at2759"/>
<keyword evidence="3" id="KW-1185">Reference proteome</keyword>
<evidence type="ECO:0000313" key="3">
    <source>
        <dbReference type="Proteomes" id="UP000499080"/>
    </source>
</evidence>
<sequence>MPRTKEERIDTTLLAGSDTTLHVARTFNTTYRTQITRDTVAKLIMKFKRSGSVADASRSGRPKTAVDEGRTTMTNMPLWQNLSRNSKGQVPSPMQADLEDQRWQQMKVSQRMKEAAMVKSLIKGSRRLSVQMGISQSSVMRILRDNKWHPYKLQMLQ</sequence>
<dbReference type="AlphaFoldDB" id="A0A4Y2F6Y4"/>
<feature type="region of interest" description="Disordered" evidence="1">
    <location>
        <begin position="51"/>
        <end position="71"/>
    </location>
</feature>
<reference evidence="2 3" key="1">
    <citation type="journal article" date="2019" name="Sci. Rep.">
        <title>Orb-weaving spider Araneus ventricosus genome elucidates the spidroin gene catalogue.</title>
        <authorList>
            <person name="Kono N."/>
            <person name="Nakamura H."/>
            <person name="Ohtoshi R."/>
            <person name="Moran D.A.P."/>
            <person name="Shinohara A."/>
            <person name="Yoshida Y."/>
            <person name="Fujiwara M."/>
            <person name="Mori M."/>
            <person name="Tomita M."/>
            <person name="Arakawa K."/>
        </authorList>
    </citation>
    <scope>NUCLEOTIDE SEQUENCE [LARGE SCALE GENOMIC DNA]</scope>
</reference>
<accession>A0A4Y2F6Y4</accession>
<comment type="caution">
    <text evidence="2">The sequence shown here is derived from an EMBL/GenBank/DDBJ whole genome shotgun (WGS) entry which is preliminary data.</text>
</comment>
<evidence type="ECO:0000256" key="1">
    <source>
        <dbReference type="SAM" id="MobiDB-lite"/>
    </source>
</evidence>
<evidence type="ECO:0000313" key="2">
    <source>
        <dbReference type="EMBL" id="GBM35945.1"/>
    </source>
</evidence>
<proteinExistence type="predicted"/>
<organism evidence="2 3">
    <name type="scientific">Araneus ventricosus</name>
    <name type="common">Orbweaver spider</name>
    <name type="synonym">Epeira ventricosa</name>
    <dbReference type="NCBI Taxonomy" id="182803"/>
    <lineage>
        <taxon>Eukaryota</taxon>
        <taxon>Metazoa</taxon>
        <taxon>Ecdysozoa</taxon>
        <taxon>Arthropoda</taxon>
        <taxon>Chelicerata</taxon>
        <taxon>Arachnida</taxon>
        <taxon>Araneae</taxon>
        <taxon>Araneomorphae</taxon>
        <taxon>Entelegynae</taxon>
        <taxon>Araneoidea</taxon>
        <taxon>Araneidae</taxon>
        <taxon>Araneus</taxon>
    </lineage>
</organism>
<protein>
    <recommendedName>
        <fullName evidence="4">DUF4817 domain-containing protein</fullName>
    </recommendedName>
</protein>
<evidence type="ECO:0008006" key="4">
    <source>
        <dbReference type="Google" id="ProtNLM"/>
    </source>
</evidence>
<name>A0A4Y2F6Y4_ARAVE</name>
<dbReference type="Proteomes" id="UP000499080">
    <property type="component" value="Unassembled WGS sequence"/>
</dbReference>